<dbReference type="Gene3D" id="3.30.2130.10">
    <property type="entry name" value="VC0802-like"/>
    <property type="match status" value="1"/>
</dbReference>
<comment type="similarity">
    <text evidence="5 13">Belongs to the aspartokinase family.</text>
</comment>
<dbReference type="NCBIfam" id="TIGR00657">
    <property type="entry name" value="asp_kinases"/>
    <property type="match status" value="1"/>
</dbReference>
<dbReference type="InterPro" id="IPR002912">
    <property type="entry name" value="ACT_dom"/>
</dbReference>
<keyword evidence="8 13" id="KW-0418">Kinase</keyword>
<protein>
    <recommendedName>
        <fullName evidence="13">Aspartokinase</fullName>
        <ecNumber evidence="13">2.7.2.4</ecNumber>
    </recommendedName>
</protein>
<keyword evidence="11" id="KW-0457">Lysine biosynthesis</keyword>
<evidence type="ECO:0000313" key="16">
    <source>
        <dbReference type="EMBL" id="MBK6089354.1"/>
    </source>
</evidence>
<keyword evidence="10" id="KW-0220">Diaminopimelate biosynthesis</keyword>
<feature type="domain" description="ACT" evidence="15">
    <location>
        <begin position="270"/>
        <end position="331"/>
    </location>
</feature>
<dbReference type="GO" id="GO:0005524">
    <property type="term" value="F:ATP binding"/>
    <property type="evidence" value="ECO:0007669"/>
    <property type="project" value="UniProtKB-KW"/>
</dbReference>
<proteinExistence type="inferred from homology"/>
<keyword evidence="14" id="KW-0028">Amino-acid biosynthesis</keyword>
<dbReference type="FunFam" id="3.30.2130.10:FF:000002">
    <property type="entry name" value="Aspartokinase"/>
    <property type="match status" value="1"/>
</dbReference>
<dbReference type="Proteomes" id="UP000633365">
    <property type="component" value="Unassembled WGS sequence"/>
</dbReference>
<dbReference type="GO" id="GO:0009090">
    <property type="term" value="P:homoserine biosynthetic process"/>
    <property type="evidence" value="ECO:0007669"/>
    <property type="project" value="TreeGrafter"/>
</dbReference>
<comment type="catalytic activity">
    <reaction evidence="12 13">
        <text>L-aspartate + ATP = 4-phospho-L-aspartate + ADP</text>
        <dbReference type="Rhea" id="RHEA:23776"/>
        <dbReference type="ChEBI" id="CHEBI:29991"/>
        <dbReference type="ChEBI" id="CHEBI:30616"/>
        <dbReference type="ChEBI" id="CHEBI:57535"/>
        <dbReference type="ChEBI" id="CHEBI:456216"/>
        <dbReference type="EC" id="2.7.2.4"/>
    </reaction>
</comment>
<evidence type="ECO:0000256" key="4">
    <source>
        <dbReference type="ARBA" id="ARBA00005139"/>
    </source>
</evidence>
<dbReference type="PANTHER" id="PTHR21499">
    <property type="entry name" value="ASPARTATE KINASE"/>
    <property type="match status" value="1"/>
</dbReference>
<dbReference type="Pfam" id="PF00696">
    <property type="entry name" value="AA_kinase"/>
    <property type="match status" value="1"/>
</dbReference>
<dbReference type="InterPro" id="IPR001341">
    <property type="entry name" value="Asp_kinase"/>
</dbReference>
<name>A0A935C2M7_9FIRM</name>
<evidence type="ECO:0000256" key="12">
    <source>
        <dbReference type="ARBA" id="ARBA00047872"/>
    </source>
</evidence>
<keyword evidence="6 13" id="KW-0808">Transferase</keyword>
<evidence type="ECO:0000256" key="10">
    <source>
        <dbReference type="ARBA" id="ARBA00022915"/>
    </source>
</evidence>
<dbReference type="Pfam" id="PF01842">
    <property type="entry name" value="ACT"/>
    <property type="match status" value="1"/>
</dbReference>
<dbReference type="EC" id="2.7.2.4" evidence="13"/>
<accession>A0A935C2M7</accession>
<dbReference type="CDD" id="cd04923">
    <property type="entry name" value="ACT_AK-LysC-DapG-like_2"/>
    <property type="match status" value="1"/>
</dbReference>
<evidence type="ECO:0000259" key="15">
    <source>
        <dbReference type="PROSITE" id="PS51671"/>
    </source>
</evidence>
<sequence>EEISASLLAMAIQEMGYPAISLTGWQAGFLTSSAHSQARIRQVYPDRIRREIDQKKIVVVCGFQGLSRYDDITTLGRGGSDTSAVAIAASMHADLCQIYTDVEGVFTADPRKVPNAMKLPEISYDEMLELATLGAQVLNNRSVEMAKKYNIELEVLSSYTKAPGTIVKEKVKMEKMLISGVAKDTDVARLSITCIPDRPGMVFKLFSKLAARKINVDVILQSVGRDGTKDIAFTVAQNKGQEAKEICEKFADNVGATGVDYNDDIAKVSIVGAGMESHAGVAAKMFEALYDRQINIRMISTSEIKVSVIIDKDDADKAVSAIHEKFFPKEG</sequence>
<feature type="domain" description="ACT" evidence="15">
    <location>
        <begin position="190"/>
        <end position="262"/>
    </location>
</feature>
<dbReference type="PROSITE" id="PS51671">
    <property type="entry name" value="ACT"/>
    <property type="match status" value="2"/>
</dbReference>
<evidence type="ECO:0000256" key="7">
    <source>
        <dbReference type="ARBA" id="ARBA00022741"/>
    </source>
</evidence>
<dbReference type="CDD" id="cd04913">
    <property type="entry name" value="ACT_AKii-LysC-BS-like_1"/>
    <property type="match status" value="1"/>
</dbReference>
<dbReference type="AlphaFoldDB" id="A0A935C2M7"/>
<dbReference type="GO" id="GO:0004072">
    <property type="term" value="F:aspartate kinase activity"/>
    <property type="evidence" value="ECO:0007669"/>
    <property type="project" value="UniProtKB-EC"/>
</dbReference>
<dbReference type="NCBIfam" id="NF005154">
    <property type="entry name" value="PRK06635.1-2"/>
    <property type="match status" value="1"/>
</dbReference>
<dbReference type="PANTHER" id="PTHR21499:SF3">
    <property type="entry name" value="ASPARTOKINASE"/>
    <property type="match status" value="1"/>
</dbReference>
<dbReference type="InterPro" id="IPR036393">
    <property type="entry name" value="AceGlu_kinase-like_sf"/>
</dbReference>
<gene>
    <name evidence="16" type="ORF">JKK62_12000</name>
</gene>
<evidence type="ECO:0000256" key="6">
    <source>
        <dbReference type="ARBA" id="ARBA00022679"/>
    </source>
</evidence>
<dbReference type="Pfam" id="PF22468">
    <property type="entry name" value="ACT_9"/>
    <property type="match status" value="1"/>
</dbReference>
<evidence type="ECO:0000256" key="11">
    <source>
        <dbReference type="ARBA" id="ARBA00023154"/>
    </source>
</evidence>
<evidence type="ECO:0000313" key="17">
    <source>
        <dbReference type="Proteomes" id="UP000633365"/>
    </source>
</evidence>
<reference evidence="16" key="1">
    <citation type="submission" date="2021-01" db="EMBL/GenBank/DDBJ databases">
        <title>Genome public.</title>
        <authorList>
            <person name="Liu C."/>
            <person name="Sun Q."/>
        </authorList>
    </citation>
    <scope>NUCLEOTIDE SEQUENCE</scope>
    <source>
        <strain evidence="16">M6</strain>
    </source>
</reference>
<keyword evidence="9" id="KW-0067">ATP-binding</keyword>
<dbReference type="GO" id="GO:0019877">
    <property type="term" value="P:diaminopimelate biosynthetic process"/>
    <property type="evidence" value="ECO:0007669"/>
    <property type="project" value="UniProtKB-KW"/>
</dbReference>
<comment type="pathway">
    <text evidence="3 14">Amino-acid biosynthesis; L-methionine biosynthesis via de novo pathway; L-homoserine from L-aspartate: step 1/3.</text>
</comment>
<comment type="pathway">
    <text evidence="2 14">Amino-acid biosynthesis; L-lysine biosynthesis via DAP pathway; (S)-tetrahydrodipicolinate from L-aspartate: step 1/4.</text>
</comment>
<dbReference type="RefSeq" id="WP_201428099.1">
    <property type="nucleotide sequence ID" value="NZ_JAEQMG010000127.1"/>
</dbReference>
<feature type="non-terminal residue" evidence="16">
    <location>
        <position position="1"/>
    </location>
</feature>
<evidence type="ECO:0000256" key="2">
    <source>
        <dbReference type="ARBA" id="ARBA00004766"/>
    </source>
</evidence>
<dbReference type="SUPFAM" id="SSF55021">
    <property type="entry name" value="ACT-like"/>
    <property type="match status" value="2"/>
</dbReference>
<dbReference type="SUPFAM" id="SSF53633">
    <property type="entry name" value="Carbamate kinase-like"/>
    <property type="match status" value="1"/>
</dbReference>
<keyword evidence="7" id="KW-0547">Nucleotide-binding</keyword>
<evidence type="ECO:0000256" key="9">
    <source>
        <dbReference type="ARBA" id="ARBA00022840"/>
    </source>
</evidence>
<dbReference type="EMBL" id="JAEQMG010000127">
    <property type="protein sequence ID" value="MBK6089354.1"/>
    <property type="molecule type" value="Genomic_DNA"/>
</dbReference>
<dbReference type="InterPro" id="IPR054352">
    <property type="entry name" value="ACT_Aspartokinase"/>
</dbReference>
<dbReference type="Gene3D" id="3.40.1160.10">
    <property type="entry name" value="Acetylglutamate kinase-like"/>
    <property type="match status" value="1"/>
</dbReference>
<comment type="function">
    <text evidence="1">Catalyzes the phosphorylation of the beta-carboxyl group of aspartic acid with ATP to yield 4-phospho-L-aspartate, which is involved in the branched biosynthetic pathway leading to the biosynthesis of amino acids threonine, isoleucine and methionine.</text>
</comment>
<organism evidence="16 17">
    <name type="scientific">Ruminococcus difficilis</name>
    <dbReference type="NCBI Taxonomy" id="2763069"/>
    <lineage>
        <taxon>Bacteria</taxon>
        <taxon>Bacillati</taxon>
        <taxon>Bacillota</taxon>
        <taxon>Clostridia</taxon>
        <taxon>Eubacteriales</taxon>
        <taxon>Oscillospiraceae</taxon>
        <taxon>Ruminococcus</taxon>
    </lineage>
</organism>
<evidence type="ECO:0000256" key="1">
    <source>
        <dbReference type="ARBA" id="ARBA00003121"/>
    </source>
</evidence>
<comment type="pathway">
    <text evidence="4 14">Amino-acid biosynthesis; L-threonine biosynthesis; L-threonine from L-aspartate: step 1/5.</text>
</comment>
<dbReference type="InterPro" id="IPR045865">
    <property type="entry name" value="ACT-like_dom_sf"/>
</dbReference>
<dbReference type="NCBIfam" id="NF005155">
    <property type="entry name" value="PRK06635.1-4"/>
    <property type="match status" value="1"/>
</dbReference>
<evidence type="ECO:0000256" key="8">
    <source>
        <dbReference type="ARBA" id="ARBA00022777"/>
    </source>
</evidence>
<evidence type="ECO:0000256" key="3">
    <source>
        <dbReference type="ARBA" id="ARBA00004986"/>
    </source>
</evidence>
<evidence type="ECO:0000256" key="13">
    <source>
        <dbReference type="RuleBase" id="RU003448"/>
    </source>
</evidence>
<keyword evidence="17" id="KW-1185">Reference proteome</keyword>
<evidence type="ECO:0000256" key="5">
    <source>
        <dbReference type="ARBA" id="ARBA00010122"/>
    </source>
</evidence>
<comment type="caution">
    <text evidence="16">The sequence shown here is derived from an EMBL/GenBank/DDBJ whole genome shotgun (WGS) entry which is preliminary data.</text>
</comment>
<dbReference type="InterPro" id="IPR001048">
    <property type="entry name" value="Asp/Glu/Uridylate_kinase"/>
</dbReference>
<evidence type="ECO:0000256" key="14">
    <source>
        <dbReference type="RuleBase" id="RU004249"/>
    </source>
</evidence>
<dbReference type="GO" id="GO:0005829">
    <property type="term" value="C:cytosol"/>
    <property type="evidence" value="ECO:0007669"/>
    <property type="project" value="TreeGrafter"/>
</dbReference>
<dbReference type="GO" id="GO:0009089">
    <property type="term" value="P:lysine biosynthetic process via diaminopimelate"/>
    <property type="evidence" value="ECO:0007669"/>
    <property type="project" value="TreeGrafter"/>
</dbReference>